<accession>A0AC61L539</accession>
<proteinExistence type="predicted"/>
<gene>
    <name evidence="1" type="ORF">C4B59_04530</name>
</gene>
<evidence type="ECO:0000313" key="2">
    <source>
        <dbReference type="Proteomes" id="UP000248329"/>
    </source>
</evidence>
<organism evidence="1 2">
    <name type="scientific">Candidatus Methanogaster sp</name>
    <dbReference type="NCBI Taxonomy" id="3386292"/>
    <lineage>
        <taxon>Archaea</taxon>
        <taxon>Methanobacteriati</taxon>
        <taxon>Methanobacteriota</taxon>
        <taxon>Stenosarchaea group</taxon>
        <taxon>Methanomicrobia</taxon>
        <taxon>Methanosarcinales</taxon>
        <taxon>ANME-2 cluster</taxon>
        <taxon>Candidatus Methanogasteraceae</taxon>
        <taxon>Candidatus Methanogaster</taxon>
    </lineage>
</organism>
<evidence type="ECO:0000313" key="1">
    <source>
        <dbReference type="EMBL" id="PXF61502.1"/>
    </source>
</evidence>
<protein>
    <submittedName>
        <fullName evidence="1">Acetyl CoA synthetase subunit alpha</fullName>
    </submittedName>
</protein>
<dbReference type="EMBL" id="PQXF01000005">
    <property type="protein sequence ID" value="PXF61502.1"/>
    <property type="molecule type" value="Genomic_DNA"/>
</dbReference>
<sequence>MSVKGLDKIFKPKSIAVIGASNTKGSVGYMLLHNLIGVGYEGVVYPVNNKHSSVQGIHAYGSISQIPARIDLAIIAVPATQVPDILEECGVAGAGGVIIISAGFKEIGEEGRKLEERIGKIARNYGIRIIGPNCLGIIMPRLNLNASFAHLMPEHGSVAFISQSGALCTAVLDMCAHRHIGFSAFVSIGSMVDVDFGDLIDYFGMDPATGSIMLYIESLKDVREFMSAARHFAKNKPIIVVKSGRFARSAKAAASHTGALAGDDNFYDAALKRAGAIRVLEIEDLFDCSAALAFQTRPRGPRLAIITNAGGPGVLAADRLISKGGVIAELSDEIVEALDKVLPPFWSRENPVDILGDATPERYRDAVTHLLQDKNVDGIIVLLTPQAMTNPDGAAKLVSEVASGNMSHYKPLLTSWMGADAVESGRDILERNGIPNFETPEQAVDVYLQMYQYTKNIASLYEAPGDIVGTFAPRRDEVKNLFRAVASDKRTTLTETEAKAVLDAYHIPVSKMLVAKSRDECASLASEIGFPVAVKIISPDVTHKTDVGGVILNVATPEEAVGAFERVVANTKASKPDARITGATVQKMIDEDQGYEIIIGSKFDSLFGPAILFGAGGTAVELFRDLTLGFPPLNQVLARRMIEDTKIYSLLKGFRDKPPANILFIEETLVKISYMLIDFPEITEMDINPIYVDDKSIIALDARIIIDLKKVGPVIPPGKHLIISRYPTKYQQKWVNKEGIEIVLRVIRPEDEKLWIDLVNSFSKETVRYRFFGPQSFDHSMAVRFCNIDYDREIAIAAFVKEDDETRMVGVGRLITEPGEEVAEFGEAVTDRWQGRGVGGKLLDMVVDVARDFRLRRIWGEVLSDNQNMLGLCESRGFAIESAREHGMVRATMEL</sequence>
<comment type="caution">
    <text evidence="1">The sequence shown here is derived from an EMBL/GenBank/DDBJ whole genome shotgun (WGS) entry which is preliminary data.</text>
</comment>
<name>A0AC61L539_9EURY</name>
<reference evidence="1" key="1">
    <citation type="submission" date="2018-01" db="EMBL/GenBank/DDBJ databases">
        <authorList>
            <person name="Krukenberg V."/>
        </authorList>
    </citation>
    <scope>NUCLEOTIDE SEQUENCE</scope>
    <source>
        <strain evidence="1">E20ANME2</strain>
    </source>
</reference>
<dbReference type="Proteomes" id="UP000248329">
    <property type="component" value="Unassembled WGS sequence"/>
</dbReference>